<proteinExistence type="predicted"/>
<evidence type="ECO:0000256" key="1">
    <source>
        <dbReference type="ARBA" id="ARBA00022722"/>
    </source>
</evidence>
<evidence type="ECO:0000259" key="3">
    <source>
        <dbReference type="SMART" id="SM00479"/>
    </source>
</evidence>
<comment type="caution">
    <text evidence="4">The sequence shown here is derived from an EMBL/GenBank/DDBJ whole genome shotgun (WGS) entry which is preliminary data.</text>
</comment>
<accession>A0A1W0E3Z7</accession>
<keyword evidence="2" id="KW-0378">Hydrolase</keyword>
<evidence type="ECO:0000313" key="5">
    <source>
        <dbReference type="Proteomes" id="UP000192758"/>
    </source>
</evidence>
<protein>
    <submittedName>
        <fullName evidence="4">Rex3</fullName>
    </submittedName>
</protein>
<dbReference type="GO" id="GO:0004527">
    <property type="term" value="F:exonuclease activity"/>
    <property type="evidence" value="ECO:0007669"/>
    <property type="project" value="InterPro"/>
</dbReference>
<sequence length="363" mass="42625">MSNLIIPQVFHVENLQKLIAYVIYCKKRPPYILWKPKPHTVNLVYAKNMGFKDIQNMYGLTLCKVLFDEEITIENFFKKINGGWILGFYDWIHSTDYFNSKMKVDRRSLCYCCTRIDYMEMWCYKTAIVYDRRNDATFFDFSRMDGWYQPYRRTQYDVVFLDCEMYQTTERQEVGRLSILDASGAVIFDEYLISQNRVINYVTRYSGLTKKLVRSGIPFECAMDEVLQNIIGYNTIICGHGLEHDMHALRLFHKKIVDTAYLFMASDGRKIKLSQLSESVLGYSIQSGRHCSVEDARAVHGLVLYKINSLEKYGEKHRECNSKITKKVVTESKQISELTPKHCRLDVFLFNENGKKYVAYSLE</sequence>
<dbReference type="InterPro" id="IPR013520">
    <property type="entry name" value="Ribonucl_H"/>
</dbReference>
<dbReference type="GO" id="GO:0003676">
    <property type="term" value="F:nucleic acid binding"/>
    <property type="evidence" value="ECO:0007669"/>
    <property type="project" value="InterPro"/>
</dbReference>
<dbReference type="AlphaFoldDB" id="A0A1W0E3Z7"/>
<dbReference type="InterPro" id="IPR036397">
    <property type="entry name" value="RNaseH_sf"/>
</dbReference>
<dbReference type="EMBL" id="MNPJ01000023">
    <property type="protein sequence ID" value="OQS53975.1"/>
    <property type="molecule type" value="Genomic_DNA"/>
</dbReference>
<keyword evidence="1" id="KW-0540">Nuclease</keyword>
<evidence type="ECO:0000313" key="4">
    <source>
        <dbReference type="EMBL" id="OQS53975.1"/>
    </source>
</evidence>
<dbReference type="InterPro" id="IPR012337">
    <property type="entry name" value="RNaseH-like_sf"/>
</dbReference>
<dbReference type="Gene3D" id="3.30.420.10">
    <property type="entry name" value="Ribonuclease H-like superfamily/Ribonuclease H"/>
    <property type="match status" value="1"/>
</dbReference>
<dbReference type="GO" id="GO:0005634">
    <property type="term" value="C:nucleus"/>
    <property type="evidence" value="ECO:0007669"/>
    <property type="project" value="TreeGrafter"/>
</dbReference>
<dbReference type="SMART" id="SM00479">
    <property type="entry name" value="EXOIII"/>
    <property type="match status" value="1"/>
</dbReference>
<feature type="domain" description="Exonuclease" evidence="3">
    <location>
        <begin position="157"/>
        <end position="312"/>
    </location>
</feature>
<dbReference type="InterPro" id="IPR047021">
    <property type="entry name" value="REXO1/3/4-like"/>
</dbReference>
<dbReference type="VEuPathDB" id="MicrosporidiaDB:EHP00_1806"/>
<keyword evidence="5" id="KW-1185">Reference proteome</keyword>
<reference evidence="4 5" key="1">
    <citation type="journal article" date="2017" name="Environ. Microbiol.">
        <title>Decay of the glycolytic pathway and adaptation to intranuclear parasitism within Enterocytozoonidae microsporidia.</title>
        <authorList>
            <person name="Wiredu Boakye D."/>
            <person name="Jaroenlak P."/>
            <person name="Prachumwat A."/>
            <person name="Williams T.A."/>
            <person name="Bateman K.S."/>
            <person name="Itsathitphaisarn O."/>
            <person name="Sritunyalucksana K."/>
            <person name="Paszkiewicz K.H."/>
            <person name="Moore K.A."/>
            <person name="Stentiford G.D."/>
            <person name="Williams B.A."/>
        </authorList>
    </citation>
    <scope>NUCLEOTIDE SEQUENCE [LARGE SCALE GENOMIC DNA]</scope>
    <source>
        <strain evidence="4 5">TH1</strain>
    </source>
</reference>
<dbReference type="STRING" id="646526.A0A1W0E3Z7"/>
<dbReference type="OrthoDB" id="8191639at2759"/>
<dbReference type="SUPFAM" id="SSF53098">
    <property type="entry name" value="Ribonuclease H-like"/>
    <property type="match status" value="1"/>
</dbReference>
<dbReference type="PANTHER" id="PTHR12801">
    <property type="entry name" value="RNA EXONUCLEASE REXO1 / RECO3 FAMILY MEMBER-RELATED"/>
    <property type="match status" value="1"/>
</dbReference>
<evidence type="ECO:0000256" key="2">
    <source>
        <dbReference type="ARBA" id="ARBA00022801"/>
    </source>
</evidence>
<dbReference type="Proteomes" id="UP000192758">
    <property type="component" value="Unassembled WGS sequence"/>
</dbReference>
<gene>
    <name evidence="4" type="primary">rex3</name>
    <name evidence="4" type="ORF">EHP00_1806</name>
</gene>
<organism evidence="4 5">
    <name type="scientific">Ecytonucleospora hepatopenaei</name>
    <dbReference type="NCBI Taxonomy" id="646526"/>
    <lineage>
        <taxon>Eukaryota</taxon>
        <taxon>Fungi</taxon>
        <taxon>Fungi incertae sedis</taxon>
        <taxon>Microsporidia</taxon>
        <taxon>Enterocytozoonidae</taxon>
        <taxon>Ecytonucleospora</taxon>
    </lineage>
</organism>
<name>A0A1W0E3Z7_9MICR</name>